<proteinExistence type="predicted"/>
<keyword evidence="3" id="KW-1185">Reference proteome</keyword>
<reference evidence="2 3" key="1">
    <citation type="submission" date="2011-11" db="EMBL/GenBank/DDBJ databases">
        <authorList>
            <consortium name="Tuberculosis Structural Genomics Consortium"/>
            <person name="Ioerger T.R."/>
        </authorList>
    </citation>
    <scope>NUCLEOTIDE SEQUENCE [LARGE SCALE GENOMIC DNA]</scope>
    <source>
        <strain evidence="3">ATCC 19527 / DSM 44167 / CIP 105390 / JCM 6362 / NCTC 10409 / 316</strain>
    </source>
</reference>
<organism evidence="2 3">
    <name type="scientific">Mycolicibacterium thermoresistibile (strain ATCC 19527 / DSM 44167 / CIP 105390 / JCM 6362 / NCTC 10409 / 316)</name>
    <name type="common">Mycobacterium thermoresistibile</name>
    <dbReference type="NCBI Taxonomy" id="1078020"/>
    <lineage>
        <taxon>Bacteria</taxon>
        <taxon>Bacillati</taxon>
        <taxon>Actinomycetota</taxon>
        <taxon>Actinomycetes</taxon>
        <taxon>Mycobacteriales</taxon>
        <taxon>Mycobacteriaceae</taxon>
        <taxon>Mycolicibacterium</taxon>
    </lineage>
</organism>
<sequence length="30" mass="2979">MIEHDPAAEPPITSGGDPVCGDPVCGDPVC</sequence>
<evidence type="ECO:0000313" key="2">
    <source>
        <dbReference type="EMBL" id="EHI11535.1"/>
    </source>
</evidence>
<gene>
    <name evidence="2" type="ORF">KEK_11588</name>
</gene>
<comment type="caution">
    <text evidence="2">The sequence shown here is derived from an EMBL/GenBank/DDBJ whole genome shotgun (WGS) entry which is preliminary data.</text>
</comment>
<dbReference type="AlphaFoldDB" id="G7CJL5"/>
<protein>
    <submittedName>
        <fullName evidence="2">Uncharacterized protein</fullName>
    </submittedName>
</protein>
<name>G7CJL5_MYCT3</name>
<feature type="region of interest" description="Disordered" evidence="1">
    <location>
        <begin position="1"/>
        <end position="21"/>
    </location>
</feature>
<evidence type="ECO:0000256" key="1">
    <source>
        <dbReference type="SAM" id="MobiDB-lite"/>
    </source>
</evidence>
<dbReference type="EMBL" id="AGVE01000046">
    <property type="protein sequence ID" value="EHI11535.1"/>
    <property type="molecule type" value="Genomic_DNA"/>
</dbReference>
<accession>G7CJL5</accession>
<evidence type="ECO:0000313" key="3">
    <source>
        <dbReference type="Proteomes" id="UP000004915"/>
    </source>
</evidence>
<dbReference type="Proteomes" id="UP000004915">
    <property type="component" value="Unassembled WGS sequence"/>
</dbReference>